<gene>
    <name evidence="2" type="ORF">D0433_02155</name>
</gene>
<accession>A0A395M2N8</accession>
<name>A0A395M2N8_9BACT</name>
<feature type="transmembrane region" description="Helical" evidence="1">
    <location>
        <begin position="20"/>
        <end position="41"/>
    </location>
</feature>
<dbReference type="AlphaFoldDB" id="A0A395M2N8"/>
<comment type="caution">
    <text evidence="2">The sequence shown here is derived from an EMBL/GenBank/DDBJ whole genome shotgun (WGS) entry which is preliminary data.</text>
</comment>
<dbReference type="Proteomes" id="UP000266389">
    <property type="component" value="Unassembled WGS sequence"/>
</dbReference>
<keyword evidence="1" id="KW-0472">Membrane</keyword>
<keyword evidence="1" id="KW-1133">Transmembrane helix</keyword>
<protein>
    <submittedName>
        <fullName evidence="2">Uncharacterized protein</fullName>
    </submittedName>
</protein>
<reference evidence="2 3" key="1">
    <citation type="journal article" date="2011" name="ISME J.">
        <title>Community ecology of hot spring cyanobacterial mats: predominant populations and their functional potential.</title>
        <authorList>
            <person name="Klatt C.G."/>
            <person name="Wood J.M."/>
            <person name="Rusch D.B."/>
            <person name="Bateson M.M."/>
            <person name="Hamamura N."/>
            <person name="Heidelberg J.F."/>
            <person name="Grossman A.R."/>
            <person name="Bhaya D."/>
            <person name="Cohan F.M."/>
            <person name="Kuhl M."/>
            <person name="Bryant D.A."/>
            <person name="Ward D.M."/>
        </authorList>
    </citation>
    <scope>NUCLEOTIDE SEQUENCE [LARGE SCALE GENOMIC DNA]</scope>
    <source>
        <strain evidence="2">OS</strain>
    </source>
</reference>
<evidence type="ECO:0000256" key="1">
    <source>
        <dbReference type="SAM" id="Phobius"/>
    </source>
</evidence>
<dbReference type="EMBL" id="PHFL01000010">
    <property type="protein sequence ID" value="RFM25006.1"/>
    <property type="molecule type" value="Genomic_DNA"/>
</dbReference>
<feature type="transmembrane region" description="Helical" evidence="1">
    <location>
        <begin position="53"/>
        <end position="73"/>
    </location>
</feature>
<sequence>MNEVFTYPQTQPTLWLENYATITWLLSMLMLAVAWALFFRYGNFRYGIDIGCLVKTILIIGATTLAFGFPMMYNTKFYAEHAHEGDKIILTDNEVVYETRNGKRKALKYSDIQRIYREPLTYNPPKSYHIIGLIDSMRVDSISVKENLPNFERFLQQLSEKTNRKIERSI</sequence>
<evidence type="ECO:0000313" key="3">
    <source>
        <dbReference type="Proteomes" id="UP000266389"/>
    </source>
</evidence>
<evidence type="ECO:0000313" key="2">
    <source>
        <dbReference type="EMBL" id="RFM25006.1"/>
    </source>
</evidence>
<keyword evidence="1" id="KW-0812">Transmembrane</keyword>
<organism evidence="2 3">
    <name type="scientific">Candidatus Thermochlorobacter aerophilus</name>
    <dbReference type="NCBI Taxonomy" id="1868324"/>
    <lineage>
        <taxon>Bacteria</taxon>
        <taxon>Pseudomonadati</taxon>
        <taxon>Chlorobiota</taxon>
        <taxon>Chlorobiia</taxon>
        <taxon>Chlorobiales</taxon>
        <taxon>Candidatus Thermochlorobacteriaceae</taxon>
        <taxon>Candidatus Thermochlorobacter</taxon>
    </lineage>
</organism>
<proteinExistence type="predicted"/>